<dbReference type="KEGG" id="lch:Lcho_3215"/>
<dbReference type="PANTHER" id="PTHR46928:SF1">
    <property type="entry name" value="MESENCHYME-SPECIFIC CELL SURFACE GLYCOPROTEIN"/>
    <property type="match status" value="1"/>
</dbReference>
<dbReference type="NCBIfam" id="NF038117">
    <property type="entry name" value="choice_anch_I"/>
    <property type="match status" value="1"/>
</dbReference>
<dbReference type="RefSeq" id="WP_012348220.1">
    <property type="nucleotide sequence ID" value="NC_010524.1"/>
</dbReference>
<dbReference type="Proteomes" id="UP000001693">
    <property type="component" value="Chromosome"/>
</dbReference>
<feature type="chain" id="PRO_5002772700" description="Choice-of-anchor I domain-containing protein" evidence="1">
    <location>
        <begin position="29"/>
        <end position="576"/>
    </location>
</feature>
<keyword evidence="1" id="KW-0732">Signal</keyword>
<dbReference type="InterPro" id="IPR011048">
    <property type="entry name" value="Haem_d1_sf"/>
</dbReference>
<reference evidence="3 4" key="1">
    <citation type="submission" date="2008-03" db="EMBL/GenBank/DDBJ databases">
        <title>Complete sequence of Leptothrix cholodnii SP-6.</title>
        <authorList>
            <consortium name="US DOE Joint Genome Institute"/>
            <person name="Copeland A."/>
            <person name="Lucas S."/>
            <person name="Lapidus A."/>
            <person name="Glavina del Rio T."/>
            <person name="Dalin E."/>
            <person name="Tice H."/>
            <person name="Bruce D."/>
            <person name="Goodwin L."/>
            <person name="Pitluck S."/>
            <person name="Chertkov O."/>
            <person name="Brettin T."/>
            <person name="Detter J.C."/>
            <person name="Han C."/>
            <person name="Kuske C.R."/>
            <person name="Schmutz J."/>
            <person name="Larimer F."/>
            <person name="Land M."/>
            <person name="Hauser L."/>
            <person name="Kyrpides N."/>
            <person name="Lykidis A."/>
            <person name="Emerson D."/>
            <person name="Richardson P."/>
        </authorList>
    </citation>
    <scope>NUCLEOTIDE SEQUENCE [LARGE SCALE GENOMIC DNA]</scope>
    <source>
        <strain evidence="4">ATCC 51168 / LMG 8142 / SP-6</strain>
    </source>
</reference>
<dbReference type="EMBL" id="CP001013">
    <property type="protein sequence ID" value="ACB35473.1"/>
    <property type="molecule type" value="Genomic_DNA"/>
</dbReference>
<dbReference type="HOGENOM" id="CLU_020353_0_0_4"/>
<evidence type="ECO:0000256" key="1">
    <source>
        <dbReference type="SAM" id="SignalP"/>
    </source>
</evidence>
<feature type="domain" description="Choice-of-anchor I" evidence="2">
    <location>
        <begin position="55"/>
        <end position="569"/>
    </location>
</feature>
<dbReference type="OrthoDB" id="8674919at2"/>
<dbReference type="eggNOG" id="COG3391">
    <property type="taxonomic scope" value="Bacteria"/>
</dbReference>
<dbReference type="InterPro" id="IPR015943">
    <property type="entry name" value="WD40/YVTN_repeat-like_dom_sf"/>
</dbReference>
<sequence precursor="true">MRIPAFPLARTVLASALLSAGLLGTACGGGDPVAVPEATPTSLSLARIGGYADASLTNPVGAAEITAFDAASKRLFVVNSVLATVDVLDLANPAAPVKLASIDISALGASVNSVAVSNGLVALAIEANPKTAPGVVAFYNASNLALLGQVTVGALPDMLTFTPDGQTVVVANEGEPANYAVAATATTPAIAADDPEGSISVISVTRTGSASTLAVTLSARTADFSAYNSQLAELRALGVRIYGPGATVAQDLEPEYVTISADGRTAYVTLQENNAIATVDIASATVTAIRPLGTKDHGVAGFGLDPSDEDGGTNTNSGTPAVQIGTWPVRGMYLPDAIASYSVGGQTYLITANEGDARADWPGLNEEVRIRAHCSAGLDPAVFAGATGLAADPLLNDSNLGRLRVTSLPNGNDTGKNAAGQCNKLHAFGARSFSIWATGGTGAMTRVYDSGDEFEQRTVALPNVLFNASHDANTLDGRSASKGPEPESVTTAKFGNKTYAFIGLERVGGLMVYDVTTPTAPSYVTYLNSRDATTGDRGPEGLVFVPAAQSPNGKPLLIVGNEVSGSTAVLQVNLAY</sequence>
<dbReference type="Gene3D" id="2.130.10.10">
    <property type="entry name" value="YVTN repeat-like/Quinoprotein amine dehydrogenase"/>
    <property type="match status" value="2"/>
</dbReference>
<evidence type="ECO:0000313" key="3">
    <source>
        <dbReference type="EMBL" id="ACB35473.1"/>
    </source>
</evidence>
<keyword evidence="4" id="KW-1185">Reference proteome</keyword>
<accession>B1Y1L1</accession>
<dbReference type="STRING" id="395495.Lcho_3215"/>
<evidence type="ECO:0000313" key="4">
    <source>
        <dbReference type="Proteomes" id="UP000001693"/>
    </source>
</evidence>
<dbReference type="SUPFAM" id="SSF51004">
    <property type="entry name" value="C-terminal (heme d1) domain of cytochrome cd1-nitrite reductase"/>
    <property type="match status" value="1"/>
</dbReference>
<dbReference type="AlphaFoldDB" id="B1Y1L1"/>
<dbReference type="InterPro" id="IPR055188">
    <property type="entry name" value="Choice_anch_I"/>
</dbReference>
<protein>
    <recommendedName>
        <fullName evidence="2">Choice-of-anchor I domain-containing protein</fullName>
    </recommendedName>
</protein>
<proteinExistence type="predicted"/>
<organism evidence="3 4">
    <name type="scientific">Leptothrix cholodnii (strain ATCC 51168 / LMG 8142 / SP-6)</name>
    <name type="common">Leptothrix discophora (strain SP-6)</name>
    <dbReference type="NCBI Taxonomy" id="395495"/>
    <lineage>
        <taxon>Bacteria</taxon>
        <taxon>Pseudomonadati</taxon>
        <taxon>Pseudomonadota</taxon>
        <taxon>Betaproteobacteria</taxon>
        <taxon>Burkholderiales</taxon>
        <taxon>Sphaerotilaceae</taxon>
        <taxon>Leptothrix</taxon>
    </lineage>
</organism>
<evidence type="ECO:0000259" key="2">
    <source>
        <dbReference type="Pfam" id="PF22494"/>
    </source>
</evidence>
<dbReference type="PROSITE" id="PS51257">
    <property type="entry name" value="PROKAR_LIPOPROTEIN"/>
    <property type="match status" value="1"/>
</dbReference>
<dbReference type="PANTHER" id="PTHR46928">
    <property type="entry name" value="MESENCHYME-SPECIFIC CELL SURFACE GLYCOPROTEIN"/>
    <property type="match status" value="1"/>
</dbReference>
<gene>
    <name evidence="3" type="ordered locus">Lcho_3215</name>
</gene>
<dbReference type="Pfam" id="PF22494">
    <property type="entry name" value="choice_anch_I"/>
    <property type="match status" value="1"/>
</dbReference>
<dbReference type="InterPro" id="IPR052956">
    <property type="entry name" value="Mesenchyme-surface_protein"/>
</dbReference>
<name>B1Y1L1_LEPCP</name>
<feature type="signal peptide" evidence="1">
    <location>
        <begin position="1"/>
        <end position="28"/>
    </location>
</feature>